<name>A0A4Y2UNN2_ARAVE</name>
<dbReference type="PROSITE" id="PS50879">
    <property type="entry name" value="RNASE_H_1"/>
    <property type="match status" value="1"/>
</dbReference>
<evidence type="ECO:0000313" key="2">
    <source>
        <dbReference type="EMBL" id="GBO13842.1"/>
    </source>
</evidence>
<reference evidence="2 3" key="1">
    <citation type="journal article" date="2019" name="Sci. Rep.">
        <title>Orb-weaving spider Araneus ventricosus genome elucidates the spidroin gene catalogue.</title>
        <authorList>
            <person name="Kono N."/>
            <person name="Nakamura H."/>
            <person name="Ohtoshi R."/>
            <person name="Moran D.A.P."/>
            <person name="Shinohara A."/>
            <person name="Yoshida Y."/>
            <person name="Fujiwara M."/>
            <person name="Mori M."/>
            <person name="Tomita M."/>
            <person name="Arakawa K."/>
        </authorList>
    </citation>
    <scope>NUCLEOTIDE SEQUENCE [LARGE SCALE GENOMIC DNA]</scope>
</reference>
<dbReference type="Proteomes" id="UP000499080">
    <property type="component" value="Unassembled WGS sequence"/>
</dbReference>
<dbReference type="InterPro" id="IPR002156">
    <property type="entry name" value="RNaseH_domain"/>
</dbReference>
<dbReference type="EMBL" id="BGPR01038075">
    <property type="protein sequence ID" value="GBO13842.1"/>
    <property type="molecule type" value="Genomic_DNA"/>
</dbReference>
<dbReference type="SUPFAM" id="SSF53098">
    <property type="entry name" value="Ribonuclease H-like"/>
    <property type="match status" value="1"/>
</dbReference>
<organism evidence="2 3">
    <name type="scientific">Araneus ventricosus</name>
    <name type="common">Orbweaver spider</name>
    <name type="synonym">Epeira ventricosa</name>
    <dbReference type="NCBI Taxonomy" id="182803"/>
    <lineage>
        <taxon>Eukaryota</taxon>
        <taxon>Metazoa</taxon>
        <taxon>Ecdysozoa</taxon>
        <taxon>Arthropoda</taxon>
        <taxon>Chelicerata</taxon>
        <taxon>Arachnida</taxon>
        <taxon>Araneae</taxon>
        <taxon>Araneomorphae</taxon>
        <taxon>Entelegynae</taxon>
        <taxon>Araneoidea</taxon>
        <taxon>Araneidae</taxon>
        <taxon>Araneus</taxon>
    </lineage>
</organism>
<dbReference type="GO" id="GO:0003676">
    <property type="term" value="F:nucleic acid binding"/>
    <property type="evidence" value="ECO:0007669"/>
    <property type="project" value="InterPro"/>
</dbReference>
<dbReference type="InterPro" id="IPR012337">
    <property type="entry name" value="RNaseH-like_sf"/>
</dbReference>
<dbReference type="Gene3D" id="3.30.420.10">
    <property type="entry name" value="Ribonuclease H-like superfamily/Ribonuclease H"/>
    <property type="match status" value="1"/>
</dbReference>
<gene>
    <name evidence="2" type="ORF">AVEN_41328_1</name>
</gene>
<dbReference type="AlphaFoldDB" id="A0A4Y2UNN2"/>
<comment type="caution">
    <text evidence="2">The sequence shown here is derived from an EMBL/GenBank/DDBJ whole genome shotgun (WGS) entry which is preliminary data.</text>
</comment>
<feature type="domain" description="RNase H type-1" evidence="1">
    <location>
        <begin position="1"/>
        <end position="79"/>
    </location>
</feature>
<sequence>MGLKEANIIASQGNDITNIWTDSLSSVMAELDPHTPQKLVREIPSLLAQNRNILVKWIKAYVGYRGNEEADTLSENATTEGVVVKVSKPLHELKQH</sequence>
<protein>
    <recommendedName>
        <fullName evidence="1">RNase H type-1 domain-containing protein</fullName>
    </recommendedName>
</protein>
<keyword evidence="3" id="KW-1185">Reference proteome</keyword>
<evidence type="ECO:0000313" key="3">
    <source>
        <dbReference type="Proteomes" id="UP000499080"/>
    </source>
</evidence>
<evidence type="ECO:0000259" key="1">
    <source>
        <dbReference type="PROSITE" id="PS50879"/>
    </source>
</evidence>
<proteinExistence type="predicted"/>
<dbReference type="OrthoDB" id="6437659at2759"/>
<dbReference type="GO" id="GO:0004523">
    <property type="term" value="F:RNA-DNA hybrid ribonuclease activity"/>
    <property type="evidence" value="ECO:0007669"/>
    <property type="project" value="InterPro"/>
</dbReference>
<dbReference type="InterPro" id="IPR036397">
    <property type="entry name" value="RNaseH_sf"/>
</dbReference>
<accession>A0A4Y2UNN2</accession>